<sequence length="173" mass="20588">KTVKRCVKEVIGEFRDFDEGMRKLEVSKLTEVKEMLEAYPENFVREFYYRLDDFYRIGAETREIAEQIKLGIQGLETYETKRKRYVIIKRKFFLKSGDRNIPNSTILVLVYSSKMKLLSRVLELLRDYEVTLSKIERRDVTVIILRVQQNNKPIPSQAIEKVENFFETIPPLK</sequence>
<feature type="non-terminal residue" evidence="1">
    <location>
        <position position="1"/>
    </location>
</feature>
<gene>
    <name evidence="1" type="ORF">S03H2_09806</name>
</gene>
<name>X1E046_9ZZZZ</name>
<proteinExistence type="predicted"/>
<evidence type="ECO:0000313" key="1">
    <source>
        <dbReference type="EMBL" id="GAH26641.1"/>
    </source>
</evidence>
<reference evidence="1" key="1">
    <citation type="journal article" date="2014" name="Front. Microbiol.">
        <title>High frequency of phylogenetically diverse reductive dehalogenase-homologous genes in deep subseafloor sedimentary metagenomes.</title>
        <authorList>
            <person name="Kawai M."/>
            <person name="Futagami T."/>
            <person name="Toyoda A."/>
            <person name="Takaki Y."/>
            <person name="Nishi S."/>
            <person name="Hori S."/>
            <person name="Arai W."/>
            <person name="Tsubouchi T."/>
            <person name="Morono Y."/>
            <person name="Uchiyama I."/>
            <person name="Ito T."/>
            <person name="Fujiyama A."/>
            <person name="Inagaki F."/>
            <person name="Takami H."/>
        </authorList>
    </citation>
    <scope>NUCLEOTIDE SEQUENCE</scope>
    <source>
        <strain evidence="1">Expedition CK06-06</strain>
    </source>
</reference>
<protein>
    <recommendedName>
        <fullName evidence="2">ACT domain-containing protein</fullName>
    </recommendedName>
</protein>
<dbReference type="EMBL" id="BARU01005096">
    <property type="protein sequence ID" value="GAH26641.1"/>
    <property type="molecule type" value="Genomic_DNA"/>
</dbReference>
<dbReference type="AlphaFoldDB" id="X1E046"/>
<evidence type="ECO:0008006" key="2">
    <source>
        <dbReference type="Google" id="ProtNLM"/>
    </source>
</evidence>
<accession>X1E046</accession>
<comment type="caution">
    <text evidence="1">The sequence shown here is derived from an EMBL/GenBank/DDBJ whole genome shotgun (WGS) entry which is preliminary data.</text>
</comment>
<organism evidence="1">
    <name type="scientific">marine sediment metagenome</name>
    <dbReference type="NCBI Taxonomy" id="412755"/>
    <lineage>
        <taxon>unclassified sequences</taxon>
        <taxon>metagenomes</taxon>
        <taxon>ecological metagenomes</taxon>
    </lineage>
</organism>